<evidence type="ECO:0000313" key="2">
    <source>
        <dbReference type="Proteomes" id="UP000448292"/>
    </source>
</evidence>
<name>A0A7M3MBF3_9BACT</name>
<gene>
    <name evidence="1" type="ORF">DPQ33_15065</name>
</gene>
<evidence type="ECO:0000313" key="1">
    <source>
        <dbReference type="EMBL" id="TVM15521.1"/>
    </source>
</evidence>
<accession>A0A7M3MBF3</accession>
<sequence length="86" mass="10089">MHDDKGHYYYPNPADKKVRMYVRECPDSPGEIEFRLFSSDNPEIWERHPWLNRDVVIEAAKLYDKPDRDPLALYDLGVAKALLGLK</sequence>
<keyword evidence="2" id="KW-1185">Reference proteome</keyword>
<dbReference type="AlphaFoldDB" id="A0A7M3MBF3"/>
<proteinExistence type="predicted"/>
<dbReference type="Proteomes" id="UP000448292">
    <property type="component" value="Unassembled WGS sequence"/>
</dbReference>
<reference evidence="1 2" key="1">
    <citation type="submission" date="2018-06" db="EMBL/GenBank/DDBJ databases">
        <title>Complete genome of Desulfovibrio indonesiensis P37SLT.</title>
        <authorList>
            <person name="Crispim J.S."/>
            <person name="Vidigal P.M.P."/>
            <person name="Silva L.C.F."/>
            <person name="Laguardia C.N."/>
            <person name="Araujo L.C."/>
            <person name="Dias R.S."/>
            <person name="Sousa M.P."/>
            <person name="Paula S.O."/>
            <person name="Silva C."/>
        </authorList>
    </citation>
    <scope>NUCLEOTIDE SEQUENCE [LARGE SCALE GENOMIC DNA]</scope>
    <source>
        <strain evidence="1 2">P37SLT</strain>
    </source>
</reference>
<dbReference type="RefSeq" id="WP_144304038.1">
    <property type="nucleotide sequence ID" value="NZ_QMIE01000016.1"/>
</dbReference>
<protein>
    <submittedName>
        <fullName evidence="1">Uncharacterized protein</fullName>
    </submittedName>
</protein>
<dbReference type="OrthoDB" id="5420779at2"/>
<comment type="caution">
    <text evidence="1">The sequence shown here is derived from an EMBL/GenBank/DDBJ whole genome shotgun (WGS) entry which is preliminary data.</text>
</comment>
<organism evidence="1 2">
    <name type="scientific">Oceanidesulfovibrio indonesiensis</name>
    <dbReference type="NCBI Taxonomy" id="54767"/>
    <lineage>
        <taxon>Bacteria</taxon>
        <taxon>Pseudomonadati</taxon>
        <taxon>Thermodesulfobacteriota</taxon>
        <taxon>Desulfovibrionia</taxon>
        <taxon>Desulfovibrionales</taxon>
        <taxon>Desulfovibrionaceae</taxon>
        <taxon>Oceanidesulfovibrio</taxon>
    </lineage>
</organism>
<dbReference type="EMBL" id="QMIE01000016">
    <property type="protein sequence ID" value="TVM15521.1"/>
    <property type="molecule type" value="Genomic_DNA"/>
</dbReference>